<reference evidence="3" key="1">
    <citation type="submission" date="2015-07" db="EMBL/GenBank/DDBJ databases">
        <title>Discovery of a poly(ethylene terephthalate assimilation.</title>
        <authorList>
            <person name="Yoshida S."/>
            <person name="Hiraga K."/>
            <person name="Takehana T."/>
            <person name="Taniguchi I."/>
            <person name="Yamaji H."/>
            <person name="Maeda Y."/>
            <person name="Toyohara K."/>
            <person name="Miyamoto K."/>
            <person name="Kimura Y."/>
            <person name="Oda K."/>
        </authorList>
    </citation>
    <scope>NUCLEOTIDE SEQUENCE [LARGE SCALE GENOMIC DNA]</scope>
    <source>
        <strain evidence="3">NBRC 110686 / TISTR 2288 / 201-F6</strain>
    </source>
</reference>
<dbReference type="InterPro" id="IPR010359">
    <property type="entry name" value="IrrE_HExxH"/>
</dbReference>
<comment type="caution">
    <text evidence="2">The sequence shown here is derived from an EMBL/GenBank/DDBJ whole genome shotgun (WGS) entry which is preliminary data.</text>
</comment>
<keyword evidence="3" id="KW-1185">Reference proteome</keyword>
<reference evidence="2 3" key="2">
    <citation type="journal article" date="2016" name="Science">
        <title>A bacterium that degrades and assimilates poly(ethylene terephthalate).</title>
        <authorList>
            <person name="Yoshida S."/>
            <person name="Hiraga K."/>
            <person name="Takehana T."/>
            <person name="Taniguchi I."/>
            <person name="Yamaji H."/>
            <person name="Maeda Y."/>
            <person name="Toyohara K."/>
            <person name="Miyamoto K."/>
            <person name="Kimura Y."/>
            <person name="Oda K."/>
        </authorList>
    </citation>
    <scope>NUCLEOTIDE SEQUENCE [LARGE SCALE GENOMIC DNA]</scope>
    <source>
        <strain evidence="3">NBRC 110686 / TISTR 2288 / 201-F6</strain>
    </source>
</reference>
<dbReference type="PANTHER" id="PTHR43236">
    <property type="entry name" value="ANTITOXIN HIGA1"/>
    <property type="match status" value="1"/>
</dbReference>
<name>A0A0K8P194_PISS1</name>
<dbReference type="PANTHER" id="PTHR43236:SF1">
    <property type="entry name" value="BLL7220 PROTEIN"/>
    <property type="match status" value="1"/>
</dbReference>
<dbReference type="EMBL" id="BBYR01000035">
    <property type="protein sequence ID" value="GAP36393.1"/>
    <property type="molecule type" value="Genomic_DNA"/>
</dbReference>
<proteinExistence type="predicted"/>
<dbReference type="AlphaFoldDB" id="A0A0K8P194"/>
<evidence type="ECO:0000313" key="3">
    <source>
        <dbReference type="Proteomes" id="UP000037660"/>
    </source>
</evidence>
<protein>
    <submittedName>
        <fullName evidence="2">Transcriptional regulator</fullName>
    </submittedName>
</protein>
<evidence type="ECO:0000313" key="2">
    <source>
        <dbReference type="EMBL" id="GAP36393.1"/>
    </source>
</evidence>
<gene>
    <name evidence="2" type="ORF">ISF6_2233</name>
</gene>
<evidence type="ECO:0000259" key="1">
    <source>
        <dbReference type="PROSITE" id="PS50943"/>
    </source>
</evidence>
<dbReference type="InterPro" id="IPR052345">
    <property type="entry name" value="Rad_response_metalloprotease"/>
</dbReference>
<dbReference type="STRING" id="1547922.ISF6_2233"/>
<sequence>MARTTLVAIEAGKRAVSSQELRQFAELYDVPESELVNDDVVPLELEVEFRSSATESQAADEVQVASILNRLASSALQLEALLGQTAPRVDLPAVVVSKAGSLDRQAEDAALQLRSRLGIGLGPIQNLSALMEFEMGLRVFERPLPSKISGAVAFDEKVGGFVLLNSRHPPYRRRVTGAHEVGHALTRQTSLVVHFDGELHQSRTERFCDLFGIAFLAPATAVRRKAKELKDLFAQFSVRQLLMMAVFFNISIEAMTRRLESLDMLPQGTFDTLKKQGVGLDHRRRVAEEMSVPDENQPFTPRALLLAGVAYERELLSEQQIASMLELNLVDVRRALEERDGHAGEVVLDLVE</sequence>
<accession>A0A0K8P194</accession>
<dbReference type="Proteomes" id="UP000037660">
    <property type="component" value="Unassembled WGS sequence"/>
</dbReference>
<dbReference type="Gene3D" id="1.10.10.2910">
    <property type="match status" value="1"/>
</dbReference>
<dbReference type="Pfam" id="PF06114">
    <property type="entry name" value="Peptidase_M78"/>
    <property type="match status" value="1"/>
</dbReference>
<feature type="domain" description="HTH cro/C1-type" evidence="1">
    <location>
        <begin position="1"/>
        <end position="35"/>
    </location>
</feature>
<dbReference type="PROSITE" id="PS50943">
    <property type="entry name" value="HTH_CROC1"/>
    <property type="match status" value="1"/>
</dbReference>
<dbReference type="InterPro" id="IPR001387">
    <property type="entry name" value="Cro/C1-type_HTH"/>
</dbReference>
<organism evidence="2 3">
    <name type="scientific">Piscinibacter sakaiensis</name>
    <name type="common">Ideonella sakaiensis</name>
    <dbReference type="NCBI Taxonomy" id="1547922"/>
    <lineage>
        <taxon>Bacteria</taxon>
        <taxon>Pseudomonadati</taxon>
        <taxon>Pseudomonadota</taxon>
        <taxon>Betaproteobacteria</taxon>
        <taxon>Burkholderiales</taxon>
        <taxon>Sphaerotilaceae</taxon>
        <taxon>Piscinibacter</taxon>
    </lineage>
</organism>